<accession>A0AAD6Y3T5</accession>
<dbReference type="EMBL" id="JARJCW010000076">
    <property type="protein sequence ID" value="KAJ7197827.1"/>
    <property type="molecule type" value="Genomic_DNA"/>
</dbReference>
<feature type="compositionally biased region" description="Acidic residues" evidence="1">
    <location>
        <begin position="256"/>
        <end position="285"/>
    </location>
</feature>
<sequence>MALNLPHTINLFDISTTCRGFAFDAMGPLAAKFNFLAIIVWSISSWSNIRMVSDGEVFPDVVDPAVAEAWAEECRKPNPSGRPRPKAPDADFRANTARRLFAQLSATEQNEYRERAASEAKSRRDEYEQALKDGPSLEPAARQKCIENVAQFLGPILQGIRDCTYLQGIVMLGGPLPGNNGEIGTVHVALGQNLAPVPASFPAWAGERFNKEVLGVFKEYLRTAYTGLADEEIKEAALDPLADAQYRISTAPSDVQDSDDEDADDDDSDDSDDSDGEDDDEEDKEEEARSKEKGGMKGGKKRMRGTEDGERQKKKAKTQAQGPTYEEIRQANITRNKALLAEIMEGQSARGLFKGLSKPSQPRKPRQPKAPADGPVRRSGRHQAGETAEPMVNGVTRMADTGEEGEISRAMNDTTGTLPTRDATDDGSTTTTTAVQIGTIDTTTGGGVAAASISGTIDTTTGGGVAAASISSGGGTSSDTTSNDTGIGDTVTSDTTSSDRTGDSPLRALSDHLDQHSFLLQQLRRKQRSRLLCQVRAAFSRVDGIRELDDSITSSSSSKYSMTLELEVMVRVGNGCKRGAREDNGDTNFLGVSH</sequence>
<dbReference type="Proteomes" id="UP001219525">
    <property type="component" value="Unassembled WGS sequence"/>
</dbReference>
<feature type="region of interest" description="Disordered" evidence="1">
    <location>
        <begin position="350"/>
        <end position="431"/>
    </location>
</feature>
<dbReference type="AlphaFoldDB" id="A0AAD6Y3T5"/>
<feature type="region of interest" description="Disordered" evidence="1">
    <location>
        <begin position="468"/>
        <end position="504"/>
    </location>
</feature>
<feature type="compositionally biased region" description="Basic and acidic residues" evidence="1">
    <location>
        <begin position="286"/>
        <end position="295"/>
    </location>
</feature>
<reference evidence="2" key="1">
    <citation type="submission" date="2023-03" db="EMBL/GenBank/DDBJ databases">
        <title>Massive genome expansion in bonnet fungi (Mycena s.s.) driven by repeated elements and novel gene families across ecological guilds.</title>
        <authorList>
            <consortium name="Lawrence Berkeley National Laboratory"/>
            <person name="Harder C.B."/>
            <person name="Miyauchi S."/>
            <person name="Viragh M."/>
            <person name="Kuo A."/>
            <person name="Thoen E."/>
            <person name="Andreopoulos B."/>
            <person name="Lu D."/>
            <person name="Skrede I."/>
            <person name="Drula E."/>
            <person name="Henrissat B."/>
            <person name="Morin E."/>
            <person name="Kohler A."/>
            <person name="Barry K."/>
            <person name="LaButti K."/>
            <person name="Morin E."/>
            <person name="Salamov A."/>
            <person name="Lipzen A."/>
            <person name="Mereny Z."/>
            <person name="Hegedus B."/>
            <person name="Baldrian P."/>
            <person name="Stursova M."/>
            <person name="Weitz H."/>
            <person name="Taylor A."/>
            <person name="Grigoriev I.V."/>
            <person name="Nagy L.G."/>
            <person name="Martin F."/>
            <person name="Kauserud H."/>
        </authorList>
    </citation>
    <scope>NUCLEOTIDE SEQUENCE</scope>
    <source>
        <strain evidence="2">9144</strain>
    </source>
</reference>
<keyword evidence="3" id="KW-1185">Reference proteome</keyword>
<comment type="caution">
    <text evidence="2">The sequence shown here is derived from an EMBL/GenBank/DDBJ whole genome shotgun (WGS) entry which is preliminary data.</text>
</comment>
<evidence type="ECO:0000256" key="1">
    <source>
        <dbReference type="SAM" id="MobiDB-lite"/>
    </source>
</evidence>
<organism evidence="2 3">
    <name type="scientific">Mycena pura</name>
    <dbReference type="NCBI Taxonomy" id="153505"/>
    <lineage>
        <taxon>Eukaryota</taxon>
        <taxon>Fungi</taxon>
        <taxon>Dikarya</taxon>
        <taxon>Basidiomycota</taxon>
        <taxon>Agaricomycotina</taxon>
        <taxon>Agaricomycetes</taxon>
        <taxon>Agaricomycetidae</taxon>
        <taxon>Agaricales</taxon>
        <taxon>Marasmiineae</taxon>
        <taxon>Mycenaceae</taxon>
        <taxon>Mycena</taxon>
    </lineage>
</organism>
<feature type="compositionally biased region" description="Basic and acidic residues" evidence="1">
    <location>
        <begin position="110"/>
        <end position="131"/>
    </location>
</feature>
<proteinExistence type="predicted"/>
<gene>
    <name evidence="2" type="ORF">GGX14DRAFT_667673</name>
</gene>
<evidence type="ECO:0000313" key="3">
    <source>
        <dbReference type="Proteomes" id="UP001219525"/>
    </source>
</evidence>
<protein>
    <submittedName>
        <fullName evidence="2">Uncharacterized protein</fullName>
    </submittedName>
</protein>
<feature type="region of interest" description="Disordered" evidence="1">
    <location>
        <begin position="250"/>
        <end position="329"/>
    </location>
</feature>
<name>A0AAD6Y3T5_9AGAR</name>
<feature type="region of interest" description="Disordered" evidence="1">
    <location>
        <begin position="109"/>
        <end position="134"/>
    </location>
</feature>
<feature type="compositionally biased region" description="Low complexity" evidence="1">
    <location>
        <begin position="468"/>
        <end position="499"/>
    </location>
</feature>
<evidence type="ECO:0000313" key="2">
    <source>
        <dbReference type="EMBL" id="KAJ7197827.1"/>
    </source>
</evidence>